<keyword evidence="1" id="KW-0812">Transmembrane</keyword>
<organism evidence="2 3">
    <name type="scientific">Microbulbifer spongiae</name>
    <dbReference type="NCBI Taxonomy" id="2944933"/>
    <lineage>
        <taxon>Bacteria</taxon>
        <taxon>Pseudomonadati</taxon>
        <taxon>Pseudomonadota</taxon>
        <taxon>Gammaproteobacteria</taxon>
        <taxon>Cellvibrionales</taxon>
        <taxon>Microbulbiferaceae</taxon>
        <taxon>Microbulbifer</taxon>
    </lineage>
</organism>
<proteinExistence type="predicted"/>
<gene>
    <name evidence="2" type="ORF">M8T91_03995</name>
</gene>
<keyword evidence="1" id="KW-0472">Membrane</keyword>
<keyword evidence="3" id="KW-1185">Reference proteome</keyword>
<protein>
    <submittedName>
        <fullName evidence="2">Uncharacterized protein</fullName>
    </submittedName>
</protein>
<dbReference type="RefSeq" id="WP_301417041.1">
    <property type="nucleotide sequence ID" value="NZ_CP098023.1"/>
</dbReference>
<keyword evidence="1" id="KW-1133">Transmembrane helix</keyword>
<evidence type="ECO:0000313" key="3">
    <source>
        <dbReference type="Proteomes" id="UP001321520"/>
    </source>
</evidence>
<feature type="transmembrane region" description="Helical" evidence="1">
    <location>
        <begin position="6"/>
        <end position="24"/>
    </location>
</feature>
<dbReference type="Proteomes" id="UP001321520">
    <property type="component" value="Chromosome"/>
</dbReference>
<name>A0ABY9EEB1_9GAMM</name>
<reference evidence="2 3" key="1">
    <citation type="submission" date="2022-05" db="EMBL/GenBank/DDBJ databases">
        <title>Microbulbifer sp. nov., isolated from sponge.</title>
        <authorList>
            <person name="Gao L."/>
        </authorList>
    </citation>
    <scope>NUCLEOTIDE SEQUENCE [LARGE SCALE GENOMIC DNA]</scope>
    <source>
        <strain evidence="2 3">MI-G</strain>
    </source>
</reference>
<evidence type="ECO:0000256" key="1">
    <source>
        <dbReference type="SAM" id="Phobius"/>
    </source>
</evidence>
<dbReference type="EMBL" id="CP098023">
    <property type="protein sequence ID" value="WKD50597.1"/>
    <property type="molecule type" value="Genomic_DNA"/>
</dbReference>
<sequence length="146" mass="16555">MGGIYVWFQYWVVHIFCIYVLECNKKVVKNFLKMYAQKDTQSNFKQCMATCLQVNYGETYDWAERFSPVSLQGLLTNEAAELLQDHAQKQANRNAWSYEKETFETGRRQLGVVKFFSRFNAAAAVAGAAGFQAGALGYCAADCLNE</sequence>
<accession>A0ABY9EEB1</accession>
<evidence type="ECO:0000313" key="2">
    <source>
        <dbReference type="EMBL" id="WKD50597.1"/>
    </source>
</evidence>